<proteinExistence type="predicted"/>
<dbReference type="InterPro" id="IPR050397">
    <property type="entry name" value="Env_Response_Regulators"/>
</dbReference>
<protein>
    <submittedName>
        <fullName evidence="5">HTH-type transcriptional regulator Cmr</fullName>
    </submittedName>
</protein>
<sequence>MRRREEQSAAFRDALWVSRCVGHAGTTPLRLEDVEDLARFIRVRTLAAGEPLARVGDEPTAVCIVREGCLELAVHGSTGRLVIQTLRAGDIDGDIQMLLNVRMPYETRANVETTCLILDRSAFEELLATHPHVSRRWLTSVSQRLARSHSRLTSLLGEPLEVQVAQLLLEERVDDVVNLTQTTVAALLGVRRPSVNKVLRRFAGNGLVALSYGKVQILDATALAEVSAPQP</sequence>
<dbReference type="Proteomes" id="UP000597341">
    <property type="component" value="Unassembled WGS sequence"/>
</dbReference>
<dbReference type="InterPro" id="IPR018490">
    <property type="entry name" value="cNMP-bd_dom_sf"/>
</dbReference>
<dbReference type="PROSITE" id="PS50042">
    <property type="entry name" value="CNMP_BINDING_3"/>
    <property type="match status" value="1"/>
</dbReference>
<evidence type="ECO:0000256" key="2">
    <source>
        <dbReference type="ARBA" id="ARBA00023125"/>
    </source>
</evidence>
<organism evidence="5 6">
    <name type="scientific">Nocardioides flavus</name>
    <name type="common">ex Wang et al. 2016</name>
    <dbReference type="NCBI Taxonomy" id="2058780"/>
    <lineage>
        <taxon>Bacteria</taxon>
        <taxon>Bacillati</taxon>
        <taxon>Actinomycetota</taxon>
        <taxon>Actinomycetes</taxon>
        <taxon>Propionibacteriales</taxon>
        <taxon>Nocardioidaceae</taxon>
        <taxon>Nocardioides</taxon>
    </lineage>
</organism>
<dbReference type="EMBL" id="BNAD01000015">
    <property type="protein sequence ID" value="GHE18934.1"/>
    <property type="molecule type" value="Genomic_DNA"/>
</dbReference>
<dbReference type="CDD" id="cd00038">
    <property type="entry name" value="CAP_ED"/>
    <property type="match status" value="1"/>
</dbReference>
<dbReference type="RefSeq" id="WP_191280819.1">
    <property type="nucleotide sequence ID" value="NZ_BNAD01000015.1"/>
</dbReference>
<dbReference type="Pfam" id="PF00027">
    <property type="entry name" value="cNMP_binding"/>
    <property type="match status" value="1"/>
</dbReference>
<dbReference type="InterPro" id="IPR012318">
    <property type="entry name" value="HTH_CRP"/>
</dbReference>
<dbReference type="SMART" id="SM00419">
    <property type="entry name" value="HTH_CRP"/>
    <property type="match status" value="1"/>
</dbReference>
<dbReference type="SMART" id="SM00100">
    <property type="entry name" value="cNMP"/>
    <property type="match status" value="1"/>
</dbReference>
<dbReference type="InterPro" id="IPR014710">
    <property type="entry name" value="RmlC-like_jellyroll"/>
</dbReference>
<accession>A0ABQ3HRW3</accession>
<keyword evidence="3" id="KW-0804">Transcription</keyword>
<dbReference type="PANTHER" id="PTHR24567">
    <property type="entry name" value="CRP FAMILY TRANSCRIPTIONAL REGULATORY PROTEIN"/>
    <property type="match status" value="1"/>
</dbReference>
<comment type="caution">
    <text evidence="5">The sequence shown here is derived from an EMBL/GenBank/DDBJ whole genome shotgun (WGS) entry which is preliminary data.</text>
</comment>
<feature type="domain" description="Cyclic nucleotide-binding" evidence="4">
    <location>
        <begin position="29"/>
        <end position="144"/>
    </location>
</feature>
<dbReference type="Pfam" id="PF13545">
    <property type="entry name" value="HTH_Crp_2"/>
    <property type="match status" value="1"/>
</dbReference>
<keyword evidence="1" id="KW-0805">Transcription regulation</keyword>
<gene>
    <name evidence="5" type="primary">cmr</name>
    <name evidence="5" type="ORF">GCM10011376_35440</name>
</gene>
<evidence type="ECO:0000259" key="4">
    <source>
        <dbReference type="PROSITE" id="PS50042"/>
    </source>
</evidence>
<name>A0ABQ3HRW3_9ACTN</name>
<dbReference type="PANTHER" id="PTHR24567:SF74">
    <property type="entry name" value="HTH-TYPE TRANSCRIPTIONAL REGULATOR ARCR"/>
    <property type="match status" value="1"/>
</dbReference>
<dbReference type="InterPro" id="IPR000595">
    <property type="entry name" value="cNMP-bd_dom"/>
</dbReference>
<reference evidence="6" key="1">
    <citation type="journal article" date="2019" name="Int. J. Syst. Evol. Microbiol.">
        <title>The Global Catalogue of Microorganisms (GCM) 10K type strain sequencing project: providing services to taxonomists for standard genome sequencing and annotation.</title>
        <authorList>
            <consortium name="The Broad Institute Genomics Platform"/>
            <consortium name="The Broad Institute Genome Sequencing Center for Infectious Disease"/>
            <person name="Wu L."/>
            <person name="Ma J."/>
        </authorList>
    </citation>
    <scope>NUCLEOTIDE SEQUENCE [LARGE SCALE GENOMIC DNA]</scope>
    <source>
        <strain evidence="6">CGMCC 1.12791</strain>
    </source>
</reference>
<dbReference type="InterPro" id="IPR036390">
    <property type="entry name" value="WH_DNA-bd_sf"/>
</dbReference>
<evidence type="ECO:0000256" key="3">
    <source>
        <dbReference type="ARBA" id="ARBA00023163"/>
    </source>
</evidence>
<keyword evidence="6" id="KW-1185">Reference proteome</keyword>
<dbReference type="Gene3D" id="2.60.120.10">
    <property type="entry name" value="Jelly Rolls"/>
    <property type="match status" value="1"/>
</dbReference>
<evidence type="ECO:0000313" key="6">
    <source>
        <dbReference type="Proteomes" id="UP000597341"/>
    </source>
</evidence>
<keyword evidence="2" id="KW-0238">DNA-binding</keyword>
<evidence type="ECO:0000256" key="1">
    <source>
        <dbReference type="ARBA" id="ARBA00023015"/>
    </source>
</evidence>
<dbReference type="SUPFAM" id="SSF46785">
    <property type="entry name" value="Winged helix' DNA-binding domain"/>
    <property type="match status" value="1"/>
</dbReference>
<dbReference type="SUPFAM" id="SSF51206">
    <property type="entry name" value="cAMP-binding domain-like"/>
    <property type="match status" value="1"/>
</dbReference>
<evidence type="ECO:0000313" key="5">
    <source>
        <dbReference type="EMBL" id="GHE18934.1"/>
    </source>
</evidence>